<protein>
    <recommendedName>
        <fullName evidence="9">Ribosome production factor 2 homolog</fullName>
    </recommendedName>
    <alternativeName>
        <fullName evidence="9">Ribosome biogenesis protein RPF2 homolog</fullName>
    </alternativeName>
</protein>
<organism evidence="12 13">
    <name type="scientific">Bos mutus</name>
    <name type="common">wild yak</name>
    <dbReference type="NCBI Taxonomy" id="72004"/>
    <lineage>
        <taxon>Eukaryota</taxon>
        <taxon>Metazoa</taxon>
        <taxon>Chordata</taxon>
        <taxon>Craniata</taxon>
        <taxon>Vertebrata</taxon>
        <taxon>Euteleostomi</taxon>
        <taxon>Mammalia</taxon>
        <taxon>Eutheria</taxon>
        <taxon>Laurasiatheria</taxon>
        <taxon>Artiodactyla</taxon>
        <taxon>Ruminantia</taxon>
        <taxon>Pecora</taxon>
        <taxon>Bovidae</taxon>
        <taxon>Bovinae</taxon>
        <taxon>Bos</taxon>
    </lineage>
</organism>
<evidence type="ECO:0000256" key="9">
    <source>
        <dbReference type="RuleBase" id="RU367086"/>
    </source>
</evidence>
<dbReference type="AlphaFoldDB" id="A0A6B0RBU3"/>
<dbReference type="GO" id="GO:0000463">
    <property type="term" value="P:maturation of LSU-rRNA from tricistronic rRNA transcript (SSU-rRNA, 5.8S rRNA, LSU-rRNA)"/>
    <property type="evidence" value="ECO:0007669"/>
    <property type="project" value="TreeGrafter"/>
</dbReference>
<evidence type="ECO:0000256" key="7">
    <source>
        <dbReference type="ARBA" id="ARBA00061245"/>
    </source>
</evidence>
<comment type="caution">
    <text evidence="12">The sequence shown here is derived from an EMBL/GenBank/DDBJ whole genome shotgun (WGS) entry which is preliminary data.</text>
</comment>
<dbReference type="GO" id="GO:0005730">
    <property type="term" value="C:nucleolus"/>
    <property type="evidence" value="ECO:0007669"/>
    <property type="project" value="UniProtKB-SubCell"/>
</dbReference>
<comment type="similarity">
    <text evidence="2 9">Belongs to the RPF2 family.</text>
</comment>
<evidence type="ECO:0000256" key="5">
    <source>
        <dbReference type="ARBA" id="ARBA00023242"/>
    </source>
</evidence>
<dbReference type="PANTHER" id="PTHR12728:SF0">
    <property type="entry name" value="RIBOSOME PRODUCTION FACTOR 2 HOMOLOG"/>
    <property type="match status" value="1"/>
</dbReference>
<dbReference type="Pfam" id="PF04427">
    <property type="entry name" value="Brix"/>
    <property type="match status" value="1"/>
</dbReference>
<name>A0A6B0RBU3_9CETA</name>
<dbReference type="InterPro" id="IPR039770">
    <property type="entry name" value="Rpf2"/>
</dbReference>
<feature type="domain" description="Brix" evidence="11">
    <location>
        <begin position="177"/>
        <end position="383"/>
    </location>
</feature>
<evidence type="ECO:0000256" key="2">
    <source>
        <dbReference type="ARBA" id="ARBA00010782"/>
    </source>
</evidence>
<comment type="function">
    <text evidence="6">Involved in RNA polymerase III-mediated transcription. Integral, tightly associated component of the DNA-binding TFIIIC2 subcomplex that directly binds tRNA and virus-associated RNA promoters.</text>
</comment>
<feature type="region of interest" description="Disordered" evidence="10">
    <location>
        <begin position="174"/>
        <end position="202"/>
    </location>
</feature>
<keyword evidence="5 9" id="KW-0539">Nucleus</keyword>
<evidence type="ECO:0000259" key="11">
    <source>
        <dbReference type="PROSITE" id="PS50833"/>
    </source>
</evidence>
<dbReference type="Gene3D" id="2.60.40.4370">
    <property type="match status" value="1"/>
</dbReference>
<keyword evidence="13" id="KW-1185">Reference proteome</keyword>
<keyword evidence="3" id="KW-0238">DNA-binding</keyword>
<feature type="compositionally biased region" description="Basic residues" evidence="10">
    <location>
        <begin position="426"/>
        <end position="438"/>
    </location>
</feature>
<evidence type="ECO:0000256" key="4">
    <source>
        <dbReference type="ARBA" id="ARBA00023163"/>
    </source>
</evidence>
<evidence type="ECO:0000256" key="1">
    <source>
        <dbReference type="ARBA" id="ARBA00004604"/>
    </source>
</evidence>
<evidence type="ECO:0000256" key="10">
    <source>
        <dbReference type="SAM" id="MobiDB-lite"/>
    </source>
</evidence>
<reference evidence="12" key="1">
    <citation type="submission" date="2019-10" db="EMBL/GenBank/DDBJ databases">
        <title>The sequence and de novo assembly of the wild yak genome.</title>
        <authorList>
            <person name="Liu Y."/>
        </authorList>
    </citation>
    <scope>NUCLEOTIDE SEQUENCE [LARGE SCALE GENOMIC DNA]</scope>
    <source>
        <strain evidence="12">WY2019</strain>
    </source>
</reference>
<dbReference type="GO" id="GO:0000027">
    <property type="term" value="P:ribosomal large subunit assembly"/>
    <property type="evidence" value="ECO:0007669"/>
    <property type="project" value="InterPro"/>
</dbReference>
<keyword evidence="4" id="KW-0804">Transcription</keyword>
<feature type="compositionally biased region" description="Basic and acidic residues" evidence="10">
    <location>
        <begin position="439"/>
        <end position="449"/>
    </location>
</feature>
<evidence type="ECO:0000256" key="6">
    <source>
        <dbReference type="ARBA" id="ARBA00057927"/>
    </source>
</evidence>
<dbReference type="Proteomes" id="UP000322234">
    <property type="component" value="Unassembled WGS sequence"/>
</dbReference>
<evidence type="ECO:0000256" key="3">
    <source>
        <dbReference type="ARBA" id="ARBA00023125"/>
    </source>
</evidence>
<evidence type="ECO:0000313" key="13">
    <source>
        <dbReference type="Proteomes" id="UP000322234"/>
    </source>
</evidence>
<dbReference type="GO" id="GO:0003677">
    <property type="term" value="F:DNA binding"/>
    <property type="evidence" value="ECO:0007669"/>
    <property type="project" value="UniProtKB-KW"/>
</dbReference>
<comment type="subcellular location">
    <subcellularLocation>
        <location evidence="1 9">Nucleus</location>
        <location evidence="1 9">Nucleolus</location>
    </subcellularLocation>
</comment>
<feature type="region of interest" description="Disordered" evidence="10">
    <location>
        <begin position="419"/>
        <end position="455"/>
    </location>
</feature>
<dbReference type="Pfam" id="PF10419">
    <property type="entry name" value="TFIIIC_sub6"/>
    <property type="match status" value="1"/>
</dbReference>
<gene>
    <name evidence="12" type="ORF">E5288_WYG001312</name>
</gene>
<dbReference type="InterPro" id="IPR019481">
    <property type="entry name" value="TFIIIC_triple_barrel"/>
</dbReference>
<comment type="similarity">
    <text evidence="7">Belongs to the TFIIIC subunit 6 family.</text>
</comment>
<accession>A0A6B0RBU3</accession>
<dbReference type="GO" id="GO:0019843">
    <property type="term" value="F:rRNA binding"/>
    <property type="evidence" value="ECO:0007669"/>
    <property type="project" value="UniProtKB-UniRule"/>
</dbReference>
<comment type="subunit">
    <text evidence="8">Part of the TFIIIC subcomplex TFIIIC2, consisting of six subunits, GTF3C1, GTF3C2, GTF3C3, GTF3C4, GTF3C5 and GTF3C6. Interacts with GTF3C4 and GTF3C5.</text>
</comment>
<sequence>MAAPAGGAHGSLAAPRSGGMAAAAKEPSWEQLVMVELSGILDSDLLSKCENKCKILGIDTERPILQVDSYVFAGEYEDTVGTCVIFEENVEYVDAEGSNKTVLKYKCHTMKKLSMTRTLLTEKKEGEENIGGVEWLQIKENDFSYRPNMICNFLHQHEEDEAVAPDPDKSLELEEHETQMKDNSNLSFEQEKPPNLEIEDSGPLIDIPSFETEGKNITRPFEDQTSLEFFSKKSDCSLFMFGSHNKKRPNNLVIGRMYDYHVLDMIELGIEKFVSLKDIKNSKCPEGTKPMLIFAGDDFDVTEDYRRLKSLLIDFFRGPMVSNIRLAGLEYVLHFTALNGKIYFRSYKLLLKKSGCRTPRIELEEMGPSLDLVLRRTHLASDDLYKLSMKMPKALKPKKKKNISHDTFGTTYGRIHMQKQDLSKLQTRKMKGLKKRPAERKAEDEENKSKRIKKN</sequence>
<proteinExistence type="inferred from homology"/>
<dbReference type="PROSITE" id="PS50833">
    <property type="entry name" value="BRIX"/>
    <property type="match status" value="1"/>
</dbReference>
<dbReference type="SMART" id="SM00879">
    <property type="entry name" value="Brix"/>
    <property type="match status" value="1"/>
</dbReference>
<dbReference type="EMBL" id="VBQZ03000027">
    <property type="protein sequence ID" value="MXQ85616.1"/>
    <property type="molecule type" value="Genomic_DNA"/>
</dbReference>
<evidence type="ECO:0000256" key="8">
    <source>
        <dbReference type="ARBA" id="ARBA00065088"/>
    </source>
</evidence>
<evidence type="ECO:0000313" key="12">
    <source>
        <dbReference type="EMBL" id="MXQ85616.1"/>
    </source>
</evidence>
<dbReference type="PANTHER" id="PTHR12728">
    <property type="entry name" value="BRIX DOMAIN CONTAINING PROTEIN"/>
    <property type="match status" value="1"/>
</dbReference>
<dbReference type="FunFam" id="2.60.40.4370:FF:000001">
    <property type="entry name" value="general transcription factor 3C polypeptide 6"/>
    <property type="match status" value="1"/>
</dbReference>
<dbReference type="InterPro" id="IPR007109">
    <property type="entry name" value="Brix"/>
</dbReference>